<feature type="chain" id="PRO_5012228961" evidence="1">
    <location>
        <begin position="19"/>
        <end position="158"/>
    </location>
</feature>
<reference evidence="4" key="1">
    <citation type="submission" date="2016-11" db="EMBL/GenBank/DDBJ databases">
        <authorList>
            <person name="Varghese N."/>
            <person name="Submissions S."/>
        </authorList>
    </citation>
    <scope>NUCLEOTIDE SEQUENCE [LARGE SCALE GENOMIC DNA]</scope>
    <source>
        <strain evidence="4">CGMCC 1.8995</strain>
    </source>
</reference>
<feature type="domain" description="SnoaL-like" evidence="2">
    <location>
        <begin position="23"/>
        <end position="137"/>
    </location>
</feature>
<keyword evidence="1" id="KW-0732">Signal</keyword>
<dbReference type="SUPFAM" id="SSF54427">
    <property type="entry name" value="NTF2-like"/>
    <property type="match status" value="1"/>
</dbReference>
<evidence type="ECO:0000259" key="2">
    <source>
        <dbReference type="Pfam" id="PF13474"/>
    </source>
</evidence>
<dbReference type="InterPro" id="IPR037401">
    <property type="entry name" value="SnoaL-like"/>
</dbReference>
<evidence type="ECO:0000313" key="4">
    <source>
        <dbReference type="Proteomes" id="UP000184520"/>
    </source>
</evidence>
<dbReference type="OrthoDB" id="271716at2"/>
<name>A0A1M5FLH0_9ALTE</name>
<proteinExistence type="predicted"/>
<dbReference type="STRING" id="634436.SAMN05216361_0895"/>
<dbReference type="Proteomes" id="UP000184520">
    <property type="component" value="Unassembled WGS sequence"/>
</dbReference>
<feature type="signal peptide" evidence="1">
    <location>
        <begin position="1"/>
        <end position="18"/>
    </location>
</feature>
<dbReference type="RefSeq" id="WP_073318340.1">
    <property type="nucleotide sequence ID" value="NZ_FQWD01000001.1"/>
</dbReference>
<dbReference type="InterPro" id="IPR032710">
    <property type="entry name" value="NTF2-like_dom_sf"/>
</dbReference>
<sequence length="158" mass="17634">MRIIIYLCALCITNTVWAGARSVEQTLDALHASAATANAEVYFDLYTKNAKFIGTDAGENWSIDEFKQYAMPYFSKGKGWTYTPVSREVFYSNDHKVAWFMEILSNASYGTTRGTGVLENVDGEWKIAQYHLTIPIPNAMAKSVAAQIESMAATDKEH</sequence>
<evidence type="ECO:0000256" key="1">
    <source>
        <dbReference type="SAM" id="SignalP"/>
    </source>
</evidence>
<protein>
    <submittedName>
        <fullName evidence="3">SnoaL-like domain-containing protein</fullName>
    </submittedName>
</protein>
<dbReference type="AlphaFoldDB" id="A0A1M5FLH0"/>
<evidence type="ECO:0000313" key="3">
    <source>
        <dbReference type="EMBL" id="SHF92335.1"/>
    </source>
</evidence>
<dbReference type="Gene3D" id="3.10.450.50">
    <property type="match status" value="1"/>
</dbReference>
<accession>A0A1M5FLH0</accession>
<dbReference type="EMBL" id="FQWD01000001">
    <property type="protein sequence ID" value="SHF92335.1"/>
    <property type="molecule type" value="Genomic_DNA"/>
</dbReference>
<keyword evidence="4" id="KW-1185">Reference proteome</keyword>
<gene>
    <name evidence="3" type="ORF">SAMN05216361_0895</name>
</gene>
<dbReference type="Pfam" id="PF13474">
    <property type="entry name" value="SnoaL_3"/>
    <property type="match status" value="1"/>
</dbReference>
<organism evidence="3 4">
    <name type="scientific">Marisediminitalea aggregata</name>
    <dbReference type="NCBI Taxonomy" id="634436"/>
    <lineage>
        <taxon>Bacteria</taxon>
        <taxon>Pseudomonadati</taxon>
        <taxon>Pseudomonadota</taxon>
        <taxon>Gammaproteobacteria</taxon>
        <taxon>Alteromonadales</taxon>
        <taxon>Alteromonadaceae</taxon>
        <taxon>Marisediminitalea</taxon>
    </lineage>
</organism>